<evidence type="ECO:0000313" key="9">
    <source>
        <dbReference type="EMBL" id="CAL5229235.1"/>
    </source>
</evidence>
<dbReference type="InterPro" id="IPR001752">
    <property type="entry name" value="Kinesin_motor_dom"/>
</dbReference>
<keyword evidence="3 6" id="KW-0175">Coiled coil</keyword>
<evidence type="ECO:0000256" key="7">
    <source>
        <dbReference type="SAM" id="MobiDB-lite"/>
    </source>
</evidence>
<feature type="compositionally biased region" description="Polar residues" evidence="7">
    <location>
        <begin position="1291"/>
        <end position="1303"/>
    </location>
</feature>
<evidence type="ECO:0000313" key="10">
    <source>
        <dbReference type="Proteomes" id="UP001497392"/>
    </source>
</evidence>
<dbReference type="InterPro" id="IPR027640">
    <property type="entry name" value="Kinesin-like_fam"/>
</dbReference>
<dbReference type="Gene3D" id="3.40.850.10">
    <property type="entry name" value="Kinesin motor domain"/>
    <property type="match status" value="1"/>
</dbReference>
<evidence type="ECO:0000256" key="3">
    <source>
        <dbReference type="ARBA" id="ARBA00023054"/>
    </source>
</evidence>
<dbReference type="PROSITE" id="PS00411">
    <property type="entry name" value="KINESIN_MOTOR_1"/>
    <property type="match status" value="1"/>
</dbReference>
<feature type="compositionally biased region" description="Low complexity" evidence="7">
    <location>
        <begin position="1152"/>
        <end position="1173"/>
    </location>
</feature>
<feature type="compositionally biased region" description="Low complexity" evidence="7">
    <location>
        <begin position="612"/>
        <end position="626"/>
    </location>
</feature>
<feature type="region of interest" description="Disordered" evidence="7">
    <location>
        <begin position="956"/>
        <end position="1079"/>
    </location>
</feature>
<dbReference type="PANTHER" id="PTHR47968">
    <property type="entry name" value="CENTROMERE PROTEIN E"/>
    <property type="match status" value="1"/>
</dbReference>
<reference evidence="9 10" key="1">
    <citation type="submission" date="2024-06" db="EMBL/GenBank/DDBJ databases">
        <authorList>
            <person name="Kraege A."/>
            <person name="Thomma B."/>
        </authorList>
    </citation>
    <scope>NUCLEOTIDE SEQUENCE [LARGE SCALE GENOMIC DNA]</scope>
</reference>
<keyword evidence="1 5" id="KW-0547">Nucleotide-binding</keyword>
<feature type="region of interest" description="Disordered" evidence="7">
    <location>
        <begin position="1260"/>
        <end position="1341"/>
    </location>
</feature>
<feature type="region of interest" description="Disordered" evidence="7">
    <location>
        <begin position="1"/>
        <end position="36"/>
    </location>
</feature>
<feature type="compositionally biased region" description="Polar residues" evidence="7">
    <location>
        <begin position="1356"/>
        <end position="1371"/>
    </location>
</feature>
<feature type="region of interest" description="Disordered" evidence="7">
    <location>
        <begin position="1129"/>
        <end position="1176"/>
    </location>
</feature>
<dbReference type="PANTHER" id="PTHR47968:SF75">
    <property type="entry name" value="CENTROMERE-ASSOCIATED PROTEIN E"/>
    <property type="match status" value="1"/>
</dbReference>
<keyword evidence="2 5" id="KW-0067">ATP-binding</keyword>
<feature type="compositionally biased region" description="Low complexity" evidence="7">
    <location>
        <begin position="987"/>
        <end position="997"/>
    </location>
</feature>
<comment type="similarity">
    <text evidence="5">Belongs to the TRAFAC class myosin-kinesin ATPase superfamily. Kinesin family.</text>
</comment>
<evidence type="ECO:0000256" key="6">
    <source>
        <dbReference type="SAM" id="Coils"/>
    </source>
</evidence>
<keyword evidence="4 5" id="KW-0505">Motor protein</keyword>
<organism evidence="9 10">
    <name type="scientific">Coccomyxa viridis</name>
    <dbReference type="NCBI Taxonomy" id="1274662"/>
    <lineage>
        <taxon>Eukaryota</taxon>
        <taxon>Viridiplantae</taxon>
        <taxon>Chlorophyta</taxon>
        <taxon>core chlorophytes</taxon>
        <taxon>Trebouxiophyceae</taxon>
        <taxon>Trebouxiophyceae incertae sedis</taxon>
        <taxon>Coccomyxaceae</taxon>
        <taxon>Coccomyxa</taxon>
    </lineage>
</organism>
<feature type="compositionally biased region" description="Basic residues" evidence="7">
    <location>
        <begin position="602"/>
        <end position="611"/>
    </location>
</feature>
<evidence type="ECO:0000256" key="1">
    <source>
        <dbReference type="ARBA" id="ARBA00022741"/>
    </source>
</evidence>
<feature type="compositionally biased region" description="Basic and acidic residues" evidence="7">
    <location>
        <begin position="1304"/>
        <end position="1317"/>
    </location>
</feature>
<evidence type="ECO:0000256" key="2">
    <source>
        <dbReference type="ARBA" id="ARBA00022840"/>
    </source>
</evidence>
<accession>A0ABP1GAI9</accession>
<dbReference type="InterPro" id="IPR019821">
    <property type="entry name" value="Kinesin_motor_CS"/>
</dbReference>
<dbReference type="PRINTS" id="PR00380">
    <property type="entry name" value="KINESINHEAVY"/>
</dbReference>
<feature type="coiled-coil region" evidence="6">
    <location>
        <begin position="631"/>
        <end position="676"/>
    </location>
</feature>
<feature type="region of interest" description="Disordered" evidence="7">
    <location>
        <begin position="810"/>
        <end position="838"/>
    </location>
</feature>
<feature type="domain" description="Kinesin motor" evidence="8">
    <location>
        <begin position="1"/>
        <end position="425"/>
    </location>
</feature>
<feature type="region of interest" description="Disordered" evidence="7">
    <location>
        <begin position="1217"/>
        <end position="1247"/>
    </location>
</feature>
<feature type="compositionally biased region" description="Basic and acidic residues" evidence="7">
    <location>
        <begin position="1270"/>
        <end position="1289"/>
    </location>
</feature>
<name>A0ABP1GAI9_9CHLO</name>
<keyword evidence="10" id="KW-1185">Reference proteome</keyword>
<dbReference type="SUPFAM" id="SSF52540">
    <property type="entry name" value="P-loop containing nucleoside triphosphate hydrolases"/>
    <property type="match status" value="1"/>
</dbReference>
<feature type="coiled-coil region" evidence="6">
    <location>
        <begin position="509"/>
        <end position="543"/>
    </location>
</feature>
<protein>
    <submittedName>
        <fullName evidence="9">G12521 protein</fullName>
    </submittedName>
</protein>
<dbReference type="PROSITE" id="PS50067">
    <property type="entry name" value="KINESIN_MOTOR_2"/>
    <property type="match status" value="1"/>
</dbReference>
<sequence>MAEDEEQKQPAEVNELEDEENIIGPGEEPRVSDIQPKNWESLFPKQSKPAGARKPGTSKLLVAGGLHAVDLDLQRMQAQELGQGGGGLTTSFTFHRHRSGDREEEDCCTSFTFSRVFGPDASQQEFYNATAAPMVRGLMDSGLSSVMMAYGVSGAGKTYTMEGVPGDWGVIFLSIQSIFEEASREDQMEKPTVKISHYEIYRERVHDLLANVLPDGHGPKPLGPQPVLNVRDDAKGRVIVDGLTEVEVSNTAEAYRILRHSCRQERKRAPTGANDWSSRSHSIITVALYMPELELPGSAPDEAQAASTSGSTLSPWGRLSFVDLAGNERADRTGNTGQRMEESKAINKSLFNLQACLRELRWNQQNAADKEPRNVPYRASKLTHLLRDVLHGWGQLLMCVNVSPTAKDFEATVDSLSYATLARRIGTTARAQPPARVIRAKTPNITKKRQARQSMRPKLGAQTKRFKGSTTGSVRHLASPELNFSTEDTDGILDINKPAAMEAVSEEEEEEEDERILDLEAEVEELREQLADAEKERLRLEEHQVVIADVVRGEVCEEWRSVIGQMADEHEAKRTEEMRVQKERHQREVAALEQQLQEAAHKPRKQGRRGRAGSPGSSESAPPGGALQQENTALRQQVQELQLAAVHMKTELRTSKERARTEAANAAQYIAELEAMLQAQVAATQSGEDVLNRVNESHHADMSIARESMQAALQSLQGAHSKLHDLQAVRDAEAEARQRIGELEAELAAQAEARKASEQRLESLQAEKVQAAKTIAALHMGLSQESTAKEALERAANEAKEALASLRAAAEAKEAEHQAELDASRAAREDGRPRLEEQQAQLEEMKVQLEADASMRVHMLERELARAQKDIVALRCQLRCQPGSVANPAVLRVAAAEGAQDGPKGRGAAGTPHNIALARAIAESQLSPLQSPPIQLSAPTPGQEADVPGYSQQAVVPASAAAEMPTSGHGASPHIDADPTVLEPTSAAQLQAAQPDQPHARGTAEPEKTPADTAPAQAVPESSRANRRKSRIPGKPATARLEPAQLLGPVPQKPAVARTRRQTMAAASHAPESLARTSQADRMALGGSRLTSLAKDRPGKCVAAAQEAAPRARQTRRASVAPQLRAIESAKEEGGSMAAQLPASRPKRRRGASMATAPDQAAAAEAEPQPLAKAARRKTGVLRSAVSHEQDAVQISSAGAFPALCSLGTIEEDGEVEGQHHAGAGPSCTPLDDSAHDRTVAASPAEARAQQVLSNAAIQDKGESTGQRVAHAEQHDTAVRRRAADDRLLPESNSQQGLPSGKEQTCRGSHEQDEGPVRRSARRAILAARPSSAQGQPSGQRFVLPVMDQTAVPAGEQTSAAVDEQSPSQAAGPQGPASARARDAARGRASSKKNTSNNARPGSARGQKSSASAQEPPAKKGRKRKLLPGKRADKATAEALYGELDSDALPLKTLATPVAMRMRRRHRC</sequence>
<proteinExistence type="inferred from homology"/>
<feature type="binding site" evidence="5">
    <location>
        <begin position="151"/>
        <end position="158"/>
    </location>
    <ligand>
        <name>ATP</name>
        <dbReference type="ChEBI" id="CHEBI:30616"/>
    </ligand>
</feature>
<evidence type="ECO:0000256" key="5">
    <source>
        <dbReference type="PROSITE-ProRule" id="PRU00283"/>
    </source>
</evidence>
<gene>
    <name evidence="9" type="primary">g12521</name>
    <name evidence="9" type="ORF">VP750_LOCUS11141</name>
</gene>
<dbReference type="InterPro" id="IPR027417">
    <property type="entry name" value="P-loop_NTPase"/>
</dbReference>
<evidence type="ECO:0000259" key="8">
    <source>
        <dbReference type="PROSITE" id="PS50067"/>
    </source>
</evidence>
<comment type="caution">
    <text evidence="9">The sequence shown here is derived from an EMBL/GenBank/DDBJ whole genome shotgun (WGS) entry which is preliminary data.</text>
</comment>
<feature type="compositionally biased region" description="Polar residues" evidence="7">
    <location>
        <begin position="1392"/>
        <end position="1413"/>
    </location>
</feature>
<dbReference type="SMART" id="SM00129">
    <property type="entry name" value="KISc"/>
    <property type="match status" value="1"/>
</dbReference>
<evidence type="ECO:0000256" key="4">
    <source>
        <dbReference type="ARBA" id="ARBA00023175"/>
    </source>
</evidence>
<dbReference type="EMBL" id="CAXHTA020000020">
    <property type="protein sequence ID" value="CAL5229235.1"/>
    <property type="molecule type" value="Genomic_DNA"/>
</dbReference>
<dbReference type="Pfam" id="PF00225">
    <property type="entry name" value="Kinesin"/>
    <property type="match status" value="1"/>
</dbReference>
<dbReference type="InterPro" id="IPR036961">
    <property type="entry name" value="Kinesin_motor_dom_sf"/>
</dbReference>
<feature type="compositionally biased region" description="Basic residues" evidence="7">
    <location>
        <begin position="1419"/>
        <end position="1428"/>
    </location>
</feature>
<dbReference type="Proteomes" id="UP001497392">
    <property type="component" value="Unassembled WGS sequence"/>
</dbReference>
<feature type="compositionally biased region" description="Low complexity" evidence="7">
    <location>
        <begin position="1323"/>
        <end position="1333"/>
    </location>
</feature>
<feature type="compositionally biased region" description="Basic and acidic residues" evidence="7">
    <location>
        <begin position="998"/>
        <end position="1010"/>
    </location>
</feature>
<feature type="region of interest" description="Disordered" evidence="7">
    <location>
        <begin position="446"/>
        <end position="473"/>
    </location>
</feature>
<feature type="region of interest" description="Disordered" evidence="7">
    <location>
        <begin position="1354"/>
        <end position="1433"/>
    </location>
</feature>
<feature type="region of interest" description="Disordered" evidence="7">
    <location>
        <begin position="596"/>
        <end position="629"/>
    </location>
</feature>